<dbReference type="EMBL" id="JFZT01000045">
    <property type="protein sequence ID" value="EZQ04746.1"/>
    <property type="molecule type" value="Genomic_DNA"/>
</dbReference>
<protein>
    <submittedName>
        <fullName evidence="1">Signal recognition particle</fullName>
    </submittedName>
</protein>
<dbReference type="AlphaFoldDB" id="A0A031LMN9"/>
<dbReference type="STRING" id="1160895.CM19_08510"/>
<dbReference type="GO" id="GO:0006614">
    <property type="term" value="P:SRP-dependent cotranslational protein targeting to membrane"/>
    <property type="evidence" value="ECO:0007669"/>
    <property type="project" value="InterPro"/>
</dbReference>
<evidence type="ECO:0000313" key="1">
    <source>
        <dbReference type="EMBL" id="EZQ04746.1"/>
    </source>
</evidence>
<proteinExistence type="predicted"/>
<sequence>MSLRDFENKKVAIWLAYFTASSRRNGRRFKKIKIDLNDIVSIAKQLDLEPEVMEKVHPGSRIKGLVLVKKVASKEKVLKMVYSYASQKK</sequence>
<dbReference type="GO" id="GO:0008312">
    <property type="term" value="F:7S RNA binding"/>
    <property type="evidence" value="ECO:0007669"/>
    <property type="project" value="InterPro"/>
</dbReference>
<organism evidence="1 2">
    <name type="scientific">Candidatus Acidianus copahuensis</name>
    <dbReference type="NCBI Taxonomy" id="1160895"/>
    <lineage>
        <taxon>Archaea</taxon>
        <taxon>Thermoproteota</taxon>
        <taxon>Thermoprotei</taxon>
        <taxon>Sulfolobales</taxon>
        <taxon>Sulfolobaceae</taxon>
        <taxon>Acidianus</taxon>
    </lineage>
</organism>
<comment type="caution">
    <text evidence="1">The sequence shown here is derived from an EMBL/GenBank/DDBJ whole genome shotgun (WGS) entry which is preliminary data.</text>
</comment>
<dbReference type="RefSeq" id="WP_048099934.1">
    <property type="nucleotide sequence ID" value="NZ_JFZT01000045.1"/>
</dbReference>
<evidence type="ECO:0000313" key="2">
    <source>
        <dbReference type="Proteomes" id="UP000024332"/>
    </source>
</evidence>
<dbReference type="InterPro" id="IPR036521">
    <property type="entry name" value="SRP19-like_sf"/>
</dbReference>
<reference evidence="1 2" key="1">
    <citation type="submission" date="2014-03" db="EMBL/GenBank/DDBJ databases">
        <title>Draft genome sequence of the novel thermoacidophilic archaea Acidianus copahuensis ALE1 strain, isolated from Copahue volcanic area in Neuquen Argentina.</title>
        <authorList>
            <person name="Urbieta M.S."/>
            <person name="Rascovan N."/>
            <person name="Castro C."/>
            <person name="Revale S."/>
            <person name="Giaveno M.A."/>
            <person name="Vazquez M.P."/>
            <person name="Donati E.R."/>
        </authorList>
    </citation>
    <scope>NUCLEOTIDE SEQUENCE [LARGE SCALE GENOMIC DNA]</scope>
    <source>
        <strain evidence="1 2">ALE1</strain>
    </source>
</reference>
<dbReference type="SUPFAM" id="SSF69695">
    <property type="entry name" value="SRP19"/>
    <property type="match status" value="1"/>
</dbReference>
<name>A0A031LMN9_9CREN</name>
<keyword evidence="2" id="KW-1185">Reference proteome</keyword>
<gene>
    <name evidence="1" type="ORF">CM19_08510</name>
</gene>
<dbReference type="Proteomes" id="UP000024332">
    <property type="component" value="Unassembled WGS sequence"/>
</dbReference>
<dbReference type="GO" id="GO:0048500">
    <property type="term" value="C:signal recognition particle"/>
    <property type="evidence" value="ECO:0007669"/>
    <property type="project" value="InterPro"/>
</dbReference>
<accession>A0A031LMN9</accession>
<dbReference type="OrthoDB" id="56356at2157"/>
<dbReference type="Gene3D" id="3.30.56.30">
    <property type="entry name" value="Signal recognition particle, SRP19-like subunit"/>
    <property type="match status" value="1"/>
</dbReference>